<evidence type="ECO:0000256" key="1">
    <source>
        <dbReference type="ARBA" id="ARBA00001936"/>
    </source>
</evidence>
<evidence type="ECO:0000256" key="4">
    <source>
        <dbReference type="ARBA" id="ARBA00023136"/>
    </source>
</evidence>
<keyword evidence="7" id="KW-1185">Reference proteome</keyword>
<keyword evidence="4" id="KW-0472">Membrane</keyword>
<protein>
    <submittedName>
        <fullName evidence="8">Secreted protein</fullName>
    </submittedName>
</protein>
<keyword evidence="2" id="KW-0479">Metal-binding</keyword>
<name>A0A183VE36_TOXCA</name>
<keyword evidence="3" id="KW-0378">Hydrolase</keyword>
<sequence length="110" mass="12864">MRRRRRLLVPVVVLVAFTLLFNEYLIYYTTVLFGCSWPTPYNTATSVSRIAIIADTHLLGRIRGHWFDKLRRFASFILAKRMIRNPEKSALRTQPLVLLLKRLLSGVTFQ</sequence>
<gene>
    <name evidence="6" type="ORF">TCNE_LOCUS19005</name>
</gene>
<dbReference type="WBParaSite" id="TCNE_0001901001-mRNA-1">
    <property type="protein sequence ID" value="TCNE_0001901001-mRNA-1"/>
    <property type="gene ID" value="TCNE_0001901001"/>
</dbReference>
<dbReference type="GO" id="GO:0046872">
    <property type="term" value="F:metal ion binding"/>
    <property type="evidence" value="ECO:0007669"/>
    <property type="project" value="UniProtKB-KW"/>
</dbReference>
<evidence type="ECO:0000256" key="3">
    <source>
        <dbReference type="ARBA" id="ARBA00022801"/>
    </source>
</evidence>
<evidence type="ECO:0000313" key="7">
    <source>
        <dbReference type="Proteomes" id="UP000050794"/>
    </source>
</evidence>
<dbReference type="GO" id="GO:0006506">
    <property type="term" value="P:GPI anchor biosynthetic process"/>
    <property type="evidence" value="ECO:0007669"/>
    <property type="project" value="InterPro"/>
</dbReference>
<dbReference type="GO" id="GO:0016787">
    <property type="term" value="F:hydrolase activity"/>
    <property type="evidence" value="ECO:0007669"/>
    <property type="project" value="UniProtKB-KW"/>
</dbReference>
<evidence type="ECO:0000313" key="8">
    <source>
        <dbReference type="WBParaSite" id="TCNE_0001901001-mRNA-1"/>
    </source>
</evidence>
<organism evidence="7 8">
    <name type="scientific">Toxocara canis</name>
    <name type="common">Canine roundworm</name>
    <dbReference type="NCBI Taxonomy" id="6265"/>
    <lineage>
        <taxon>Eukaryota</taxon>
        <taxon>Metazoa</taxon>
        <taxon>Ecdysozoa</taxon>
        <taxon>Nematoda</taxon>
        <taxon>Chromadorea</taxon>
        <taxon>Rhabditida</taxon>
        <taxon>Spirurina</taxon>
        <taxon>Ascaridomorpha</taxon>
        <taxon>Ascaridoidea</taxon>
        <taxon>Toxocaridae</taxon>
        <taxon>Toxocara</taxon>
    </lineage>
</organism>
<keyword evidence="5" id="KW-0464">Manganese</keyword>
<comment type="cofactor">
    <cofactor evidence="1">
        <name>Mn(2+)</name>
        <dbReference type="ChEBI" id="CHEBI:29035"/>
    </cofactor>
</comment>
<dbReference type="GO" id="GO:0016020">
    <property type="term" value="C:membrane"/>
    <property type="evidence" value="ECO:0007669"/>
    <property type="project" value="GOC"/>
</dbReference>
<accession>A0A183VE36</accession>
<proteinExistence type="predicted"/>
<evidence type="ECO:0000256" key="2">
    <source>
        <dbReference type="ARBA" id="ARBA00022723"/>
    </source>
</evidence>
<reference evidence="6 7" key="2">
    <citation type="submission" date="2018-11" db="EMBL/GenBank/DDBJ databases">
        <authorList>
            <consortium name="Pathogen Informatics"/>
        </authorList>
    </citation>
    <scope>NUCLEOTIDE SEQUENCE [LARGE SCALE GENOMIC DNA]</scope>
</reference>
<dbReference type="EMBL" id="UYWY01026256">
    <property type="protein sequence ID" value="VDM50326.1"/>
    <property type="molecule type" value="Genomic_DNA"/>
</dbReference>
<dbReference type="InterPro" id="IPR033308">
    <property type="entry name" value="PGAP5/Cdc1/Ted1"/>
</dbReference>
<dbReference type="PANTHER" id="PTHR13315:SF0">
    <property type="entry name" value="METALLOPHOSPHOESTERASE 1"/>
    <property type="match status" value="1"/>
</dbReference>
<evidence type="ECO:0000313" key="6">
    <source>
        <dbReference type="EMBL" id="VDM50326.1"/>
    </source>
</evidence>
<dbReference type="PROSITE" id="PS51257">
    <property type="entry name" value="PROKAR_LIPOPROTEIN"/>
    <property type="match status" value="1"/>
</dbReference>
<reference evidence="8" key="1">
    <citation type="submission" date="2016-06" db="UniProtKB">
        <authorList>
            <consortium name="WormBaseParasite"/>
        </authorList>
    </citation>
    <scope>IDENTIFICATION</scope>
</reference>
<dbReference type="Proteomes" id="UP000050794">
    <property type="component" value="Unassembled WGS sequence"/>
</dbReference>
<dbReference type="AlphaFoldDB" id="A0A183VE36"/>
<dbReference type="PANTHER" id="PTHR13315">
    <property type="entry name" value="METALLO PHOSPHOESTERASE RELATED"/>
    <property type="match status" value="1"/>
</dbReference>
<evidence type="ECO:0000256" key="5">
    <source>
        <dbReference type="ARBA" id="ARBA00023211"/>
    </source>
</evidence>